<evidence type="ECO:0000256" key="10">
    <source>
        <dbReference type="ARBA" id="ARBA00023054"/>
    </source>
</evidence>
<keyword evidence="6" id="KW-0227">DNA damage</keyword>
<evidence type="ECO:0000256" key="9">
    <source>
        <dbReference type="ARBA" id="ARBA00022840"/>
    </source>
</evidence>
<keyword evidence="8 12" id="KW-0862">Zinc</keyword>
<evidence type="ECO:0000313" key="15">
    <source>
        <dbReference type="EMBL" id="AZT90676.1"/>
    </source>
</evidence>
<keyword evidence="10 13" id="KW-0175">Coiled coil</keyword>
<dbReference type="AlphaFoldDB" id="A0A3T0D6P8"/>
<evidence type="ECO:0000256" key="8">
    <source>
        <dbReference type="ARBA" id="ARBA00022833"/>
    </source>
</evidence>
<dbReference type="KEGG" id="ccha:ELD05_08470"/>
<dbReference type="GO" id="GO:0016887">
    <property type="term" value="F:ATP hydrolysis activity"/>
    <property type="evidence" value="ECO:0007669"/>
    <property type="project" value="InterPro"/>
</dbReference>
<evidence type="ECO:0000259" key="14">
    <source>
        <dbReference type="PROSITE" id="PS51131"/>
    </source>
</evidence>
<dbReference type="Gene3D" id="1.10.287.1490">
    <property type="match status" value="1"/>
</dbReference>
<evidence type="ECO:0000256" key="12">
    <source>
        <dbReference type="PROSITE-ProRule" id="PRU00471"/>
    </source>
</evidence>
<keyword evidence="5" id="KW-0547">Nucleotide-binding</keyword>
<dbReference type="Pfam" id="PF13558">
    <property type="entry name" value="SbcC_Walker_B"/>
    <property type="match status" value="1"/>
</dbReference>
<dbReference type="GO" id="GO:0006302">
    <property type="term" value="P:double-strand break repair"/>
    <property type="evidence" value="ECO:0007669"/>
    <property type="project" value="InterPro"/>
</dbReference>
<reference evidence="15 16" key="1">
    <citation type="submission" date="2018-12" db="EMBL/GenBank/DDBJ databases">
        <title>Genome sequence from the cellulolytic species, Caldicellulosiruptor changbaiensis.</title>
        <authorList>
            <person name="Blumer-Schuette S.E."/>
            <person name="Mendoza C."/>
        </authorList>
    </citation>
    <scope>NUCLEOTIDE SEQUENCE [LARGE SCALE GENOMIC DNA]</scope>
    <source>
        <strain evidence="15 16">CBS-Z</strain>
    </source>
</reference>
<keyword evidence="16" id="KW-1185">Reference proteome</keyword>
<feature type="coiled-coil region" evidence="13">
    <location>
        <begin position="218"/>
        <end position="324"/>
    </location>
</feature>
<name>A0A3T0D6P8_9FIRM</name>
<keyword evidence="11" id="KW-0234">DNA repair</keyword>
<keyword evidence="9" id="KW-0067">ATP-binding</keyword>
<comment type="subunit">
    <text evidence="2">Heterodimer of SbcC and SbcD.</text>
</comment>
<dbReference type="Proteomes" id="UP000282930">
    <property type="component" value="Chromosome"/>
</dbReference>
<evidence type="ECO:0000256" key="6">
    <source>
        <dbReference type="ARBA" id="ARBA00022763"/>
    </source>
</evidence>
<gene>
    <name evidence="15" type="ORF">ELD05_08470</name>
</gene>
<keyword evidence="4 12" id="KW-0479">Metal-binding</keyword>
<dbReference type="Gene3D" id="3.40.50.300">
    <property type="entry name" value="P-loop containing nucleotide triphosphate hydrolases"/>
    <property type="match status" value="2"/>
</dbReference>
<evidence type="ECO:0000256" key="13">
    <source>
        <dbReference type="SAM" id="Coils"/>
    </source>
</evidence>
<dbReference type="Gene3D" id="1.10.287.510">
    <property type="entry name" value="Helix hairpin bin"/>
    <property type="match status" value="1"/>
</dbReference>
<accession>A0A3T0D6P8</accession>
<organism evidence="15 16">
    <name type="scientific">Caldicellulosiruptor changbaiensis</name>
    <dbReference type="NCBI Taxonomy" id="1222016"/>
    <lineage>
        <taxon>Bacteria</taxon>
        <taxon>Bacillati</taxon>
        <taxon>Bacillota</taxon>
        <taxon>Bacillota incertae sedis</taxon>
        <taxon>Caldicellulosiruptorales</taxon>
        <taxon>Caldicellulosiruptoraceae</taxon>
        <taxon>Caldicellulosiruptor</taxon>
    </lineage>
</organism>
<dbReference type="GO" id="GO:0046872">
    <property type="term" value="F:metal ion binding"/>
    <property type="evidence" value="ECO:0007669"/>
    <property type="project" value="UniProtKB-UniRule"/>
</dbReference>
<dbReference type="InterPro" id="IPR027417">
    <property type="entry name" value="P-loop_NTPase"/>
</dbReference>
<feature type="coiled-coil region" evidence="13">
    <location>
        <begin position="349"/>
        <end position="404"/>
    </location>
</feature>
<dbReference type="GO" id="GO:0005524">
    <property type="term" value="F:ATP binding"/>
    <property type="evidence" value="ECO:0007669"/>
    <property type="project" value="UniProtKB-KW"/>
</dbReference>
<dbReference type="PANTHER" id="PTHR32114:SF2">
    <property type="entry name" value="ABC TRANSPORTER ABCH.3"/>
    <property type="match status" value="1"/>
</dbReference>
<feature type="coiled-coil region" evidence="13">
    <location>
        <begin position="445"/>
        <end position="685"/>
    </location>
</feature>
<evidence type="ECO:0000313" key="16">
    <source>
        <dbReference type="Proteomes" id="UP000282930"/>
    </source>
</evidence>
<dbReference type="PANTHER" id="PTHR32114">
    <property type="entry name" value="ABC TRANSPORTER ABCH.3"/>
    <property type="match status" value="1"/>
</dbReference>
<sequence>MRPLYLKIENFKSYGESFNEIDFKNIKVACIVGKNGNGKSSIAEAIAWALFGEFERLQTGKRGKISETEYINSHKDYMQVEFEFEIDKLVYRVVRRLDRRGKKYLSLFIKKNDVLIPISEANYTQTQNRLERILGIDFNVFLHSAYLSQKRTEDFLLSSPEERREILAKILNLSVYDRINELAKEKRKEKKVVLDLKIKESEEKIKITCEEESIKTSILELEEKSKKIAGELDALKNELNSLIFQKYETEQNLKTIEEKKKEREEIKRKHENIKQRIEDSKKELSKIEDELKSEPEITLKAREYETLKNNLEALKKDYDTFVKLKNDIALIEKEISGKIEQKKIFEKSVKETTAKLGNENSELSKYDEELKKSEIEISNVEKELEKVKGLKQELEVKREEITKIEKFLEVVDSKLKELATSYKLIESNKGKCPVCLREINGEEEKEHIKREIASQGKEYKEKKEKLNTKLSSLKKEYQELEEKVKQEEVLRTKEKKLHGAYENLKAKIEQKKQNIKNLQDSIFHDEQNIKVCEQEIIKLELKLKDLKDELDRLNFNEEDYNAHLQKVKELEVYQNLLKTIEINKVKAENLKKNMLEYQKEEDELSKKIQEIDKELSNMLSQSLDEKLTKIKSDINSYETKINQLQEDLNSVLKEIGIFEQKLSQVKEAKEKLLVLEKEIEGIKREIEIYDIIIDITGPDGIKNEIIANTLPLVRDEANRLLKLLTNGAFSIDFKTQKEMASGKTIETLQIEISDKNGTRNYELFSGGELFRINFAIRIALAKVLLKRAGASIKMLILDEGFGSQDEEGKDHIIECLNQIKDQFDTILVITHIEDLMDAFDQRIVVKKDVEGSKIFVV</sequence>
<protein>
    <recommendedName>
        <fullName evidence="3">Nuclease SbcCD subunit C</fullName>
    </recommendedName>
</protein>
<dbReference type="EMBL" id="CP034791">
    <property type="protein sequence ID" value="AZT90676.1"/>
    <property type="molecule type" value="Genomic_DNA"/>
</dbReference>
<feature type="binding site" evidence="12">
    <location>
        <position position="432"/>
    </location>
    <ligand>
        <name>Zn(2+)</name>
        <dbReference type="ChEBI" id="CHEBI:29105"/>
    </ligand>
</feature>
<dbReference type="Pfam" id="PF13476">
    <property type="entry name" value="AAA_23"/>
    <property type="match status" value="1"/>
</dbReference>
<dbReference type="InterPro" id="IPR013134">
    <property type="entry name" value="Zn_hook_RAD50"/>
</dbReference>
<feature type="binding site" evidence="12">
    <location>
        <position position="435"/>
    </location>
    <ligand>
        <name>Zn(2+)</name>
        <dbReference type="ChEBI" id="CHEBI:29105"/>
    </ligand>
</feature>
<feature type="domain" description="Zinc-hook" evidence="14">
    <location>
        <begin position="387"/>
        <end position="485"/>
    </location>
</feature>
<comment type="similarity">
    <text evidence="1">Belongs to the SMC family. SbcC subfamily.</text>
</comment>
<proteinExistence type="inferred from homology"/>
<evidence type="ECO:0000256" key="5">
    <source>
        <dbReference type="ARBA" id="ARBA00022741"/>
    </source>
</evidence>
<evidence type="ECO:0000256" key="11">
    <source>
        <dbReference type="ARBA" id="ARBA00023204"/>
    </source>
</evidence>
<evidence type="ECO:0000256" key="2">
    <source>
        <dbReference type="ARBA" id="ARBA00011322"/>
    </source>
</evidence>
<dbReference type="PROSITE" id="PS51131">
    <property type="entry name" value="ZN_HOOK"/>
    <property type="match status" value="1"/>
</dbReference>
<keyword evidence="7" id="KW-0378">Hydrolase</keyword>
<evidence type="ECO:0000256" key="7">
    <source>
        <dbReference type="ARBA" id="ARBA00022801"/>
    </source>
</evidence>
<dbReference type="InterPro" id="IPR038729">
    <property type="entry name" value="Rad50/SbcC_AAA"/>
</dbReference>
<evidence type="ECO:0000256" key="4">
    <source>
        <dbReference type="ARBA" id="ARBA00022723"/>
    </source>
</evidence>
<evidence type="ECO:0000256" key="3">
    <source>
        <dbReference type="ARBA" id="ARBA00013368"/>
    </source>
</evidence>
<dbReference type="SUPFAM" id="SSF52540">
    <property type="entry name" value="P-loop containing nucleoside triphosphate hydrolases"/>
    <property type="match status" value="2"/>
</dbReference>
<evidence type="ECO:0000256" key="1">
    <source>
        <dbReference type="ARBA" id="ARBA00006930"/>
    </source>
</evidence>